<reference evidence="7" key="1">
    <citation type="submission" date="2018-06" db="EMBL/GenBank/DDBJ databases">
        <title>Aestuariibacter litoralis strain KCTC 52945T.</title>
        <authorList>
            <person name="Li X."/>
            <person name="Salam N."/>
            <person name="Li J.-L."/>
            <person name="Chen Y.-M."/>
            <person name="Yang Z.-W."/>
            <person name="Zhang L.-Y."/>
            <person name="Han M.-X."/>
            <person name="Xiao M."/>
            <person name="Li W.-J."/>
        </authorList>
    </citation>
    <scope>NUCLEOTIDE SEQUENCE [LARGE SCALE GENOMIC DNA]</scope>
    <source>
        <strain evidence="7">KCTC 52945</strain>
    </source>
</reference>
<dbReference type="GO" id="GO:0003700">
    <property type="term" value="F:DNA-binding transcription factor activity"/>
    <property type="evidence" value="ECO:0007669"/>
    <property type="project" value="InterPro"/>
</dbReference>
<dbReference type="PROSITE" id="PS50931">
    <property type="entry name" value="HTH_LYSR"/>
    <property type="match status" value="1"/>
</dbReference>
<evidence type="ECO:0000256" key="4">
    <source>
        <dbReference type="ARBA" id="ARBA00023163"/>
    </source>
</evidence>
<dbReference type="SUPFAM" id="SSF46785">
    <property type="entry name" value="Winged helix' DNA-binding domain"/>
    <property type="match status" value="1"/>
</dbReference>
<comment type="caution">
    <text evidence="6">The sequence shown here is derived from an EMBL/GenBank/DDBJ whole genome shotgun (WGS) entry which is preliminary data.</text>
</comment>
<dbReference type="PANTHER" id="PTHR30126:SF94">
    <property type="entry name" value="LYSR FAMILY TRANSCRIPTIONAL REGULATOR"/>
    <property type="match status" value="1"/>
</dbReference>
<proteinExistence type="inferred from homology"/>
<dbReference type="InterPro" id="IPR036390">
    <property type="entry name" value="WH_DNA-bd_sf"/>
</dbReference>
<feature type="domain" description="HTH lysR-type" evidence="5">
    <location>
        <begin position="9"/>
        <end position="66"/>
    </location>
</feature>
<dbReference type="PRINTS" id="PR00039">
    <property type="entry name" value="HTHLYSR"/>
</dbReference>
<dbReference type="Proteomes" id="UP000248795">
    <property type="component" value="Unassembled WGS sequence"/>
</dbReference>
<organism evidence="6 7">
    <name type="scientific">Aestuariivirga litoralis</name>
    <dbReference type="NCBI Taxonomy" id="2650924"/>
    <lineage>
        <taxon>Bacteria</taxon>
        <taxon>Pseudomonadati</taxon>
        <taxon>Pseudomonadota</taxon>
        <taxon>Alphaproteobacteria</taxon>
        <taxon>Hyphomicrobiales</taxon>
        <taxon>Aestuariivirgaceae</taxon>
        <taxon>Aestuariivirga</taxon>
    </lineage>
</organism>
<sequence length="293" mass="32348">MYHISVTDMRHAQLKAFHAVAVHGGFSRAAEALGLTQPAVSDHVRKLEETYGVQLFTRAPSGVALTDMGRKLFAIAERQFEAEAQALELLSRGRTLEEGQLTIGADAAVHILPELARFRLKHPKLSVRLVTGNSAQLVKRLEDFSIDIAITAERPAEPGFLARKLRSDRLVAVVQRSSRLAKLKEMPFAQLVKLPLILREEGSMTRTLLLEEARTRGLALTGSIEIESREAAREAAAQGLGLAIMSHGELVPDGRLAVLAIPDWTTEMEEWMICLKSRSSLHVIRSFFTLEAT</sequence>
<evidence type="ECO:0000313" key="6">
    <source>
        <dbReference type="EMBL" id="PZF77249.1"/>
    </source>
</evidence>
<evidence type="ECO:0000313" key="7">
    <source>
        <dbReference type="Proteomes" id="UP000248795"/>
    </source>
</evidence>
<evidence type="ECO:0000256" key="3">
    <source>
        <dbReference type="ARBA" id="ARBA00023125"/>
    </source>
</evidence>
<dbReference type="InterPro" id="IPR000847">
    <property type="entry name" value="LysR_HTH_N"/>
</dbReference>
<dbReference type="InterPro" id="IPR005119">
    <property type="entry name" value="LysR_subst-bd"/>
</dbReference>
<dbReference type="AlphaFoldDB" id="A0A2W2BM01"/>
<dbReference type="Gene3D" id="3.40.190.290">
    <property type="match status" value="1"/>
</dbReference>
<keyword evidence="2" id="KW-0805">Transcription regulation</keyword>
<dbReference type="SUPFAM" id="SSF53850">
    <property type="entry name" value="Periplasmic binding protein-like II"/>
    <property type="match status" value="1"/>
</dbReference>
<evidence type="ECO:0000256" key="2">
    <source>
        <dbReference type="ARBA" id="ARBA00023015"/>
    </source>
</evidence>
<dbReference type="EMBL" id="QKVK01000003">
    <property type="protein sequence ID" value="PZF77249.1"/>
    <property type="molecule type" value="Genomic_DNA"/>
</dbReference>
<accession>A0A2W2BM01</accession>
<protein>
    <submittedName>
        <fullName evidence="6">LysR family transcriptional regulator</fullName>
    </submittedName>
</protein>
<keyword evidence="3" id="KW-0238">DNA-binding</keyword>
<dbReference type="InterPro" id="IPR036388">
    <property type="entry name" value="WH-like_DNA-bd_sf"/>
</dbReference>
<dbReference type="CDD" id="cd05466">
    <property type="entry name" value="PBP2_LTTR_substrate"/>
    <property type="match status" value="1"/>
</dbReference>
<gene>
    <name evidence="6" type="ORF">DK847_07940</name>
</gene>
<dbReference type="Pfam" id="PF00126">
    <property type="entry name" value="HTH_1"/>
    <property type="match status" value="1"/>
</dbReference>
<dbReference type="Gene3D" id="1.10.10.10">
    <property type="entry name" value="Winged helix-like DNA-binding domain superfamily/Winged helix DNA-binding domain"/>
    <property type="match status" value="1"/>
</dbReference>
<dbReference type="GO" id="GO:0000976">
    <property type="term" value="F:transcription cis-regulatory region binding"/>
    <property type="evidence" value="ECO:0007669"/>
    <property type="project" value="TreeGrafter"/>
</dbReference>
<comment type="similarity">
    <text evidence="1">Belongs to the LysR transcriptional regulatory family.</text>
</comment>
<dbReference type="PANTHER" id="PTHR30126">
    <property type="entry name" value="HTH-TYPE TRANSCRIPTIONAL REGULATOR"/>
    <property type="match status" value="1"/>
</dbReference>
<dbReference type="FunFam" id="1.10.10.10:FF:000001">
    <property type="entry name" value="LysR family transcriptional regulator"/>
    <property type="match status" value="1"/>
</dbReference>
<evidence type="ECO:0000256" key="1">
    <source>
        <dbReference type="ARBA" id="ARBA00009437"/>
    </source>
</evidence>
<keyword evidence="4" id="KW-0804">Transcription</keyword>
<name>A0A2W2BM01_9HYPH</name>
<keyword evidence="7" id="KW-1185">Reference proteome</keyword>
<evidence type="ECO:0000259" key="5">
    <source>
        <dbReference type="PROSITE" id="PS50931"/>
    </source>
</evidence>
<dbReference type="Pfam" id="PF03466">
    <property type="entry name" value="LysR_substrate"/>
    <property type="match status" value="1"/>
</dbReference>